<evidence type="ECO:0000313" key="11">
    <source>
        <dbReference type="EMBL" id="RMZ58352.1"/>
    </source>
</evidence>
<feature type="domain" description="Glycosyl transferase family 1" evidence="9">
    <location>
        <begin position="276"/>
        <end position="437"/>
    </location>
</feature>
<dbReference type="UniPathway" id="UPA00164"/>
<reference evidence="11 12" key="1">
    <citation type="submission" date="2018-08" db="EMBL/GenBank/DDBJ databases">
        <title>Chryseobacterium nematophagum: a novel matrix digesting pathogen of nematodes.</title>
        <authorList>
            <person name="Page A."/>
            <person name="Roberts M."/>
            <person name="Felix M.-A."/>
            <person name="Weir W."/>
        </authorList>
    </citation>
    <scope>NUCLEOTIDE SEQUENCE [LARGE SCALE GENOMIC DNA]</scope>
    <source>
        <strain evidence="11 12">JUb275</strain>
    </source>
</reference>
<accession>A0A3M7L9Y8</accession>
<dbReference type="InterPro" id="IPR013534">
    <property type="entry name" value="Starch_synth_cat_dom"/>
</dbReference>
<dbReference type="HAMAP" id="MF_00484">
    <property type="entry name" value="Glycogen_synth"/>
    <property type="match status" value="1"/>
</dbReference>
<dbReference type="Pfam" id="PF00534">
    <property type="entry name" value="Glycos_transf_1"/>
    <property type="match status" value="1"/>
</dbReference>
<feature type="binding site" evidence="8">
    <location>
        <position position="15"/>
    </location>
    <ligand>
        <name>ADP-alpha-D-glucose</name>
        <dbReference type="ChEBI" id="CHEBI:57498"/>
    </ligand>
</feature>
<name>A0A3M7L9Y8_9FLAO</name>
<protein>
    <recommendedName>
        <fullName evidence="8">Glycogen synthase</fullName>
        <ecNumber evidence="8">2.4.1.21</ecNumber>
    </recommendedName>
    <alternativeName>
        <fullName evidence="8">Starch [bacterial glycogen] synthase</fullName>
    </alternativeName>
</protein>
<dbReference type="PANTHER" id="PTHR45825">
    <property type="entry name" value="GRANULE-BOUND STARCH SYNTHASE 1, CHLOROPLASTIC/AMYLOPLASTIC"/>
    <property type="match status" value="1"/>
</dbReference>
<dbReference type="NCBIfam" id="TIGR02095">
    <property type="entry name" value="glgA"/>
    <property type="match status" value="1"/>
</dbReference>
<evidence type="ECO:0000256" key="6">
    <source>
        <dbReference type="ARBA" id="ARBA00022679"/>
    </source>
</evidence>
<proteinExistence type="inferred from homology"/>
<keyword evidence="12" id="KW-1185">Reference proteome</keyword>
<dbReference type="Pfam" id="PF08323">
    <property type="entry name" value="Glyco_transf_5"/>
    <property type="match status" value="1"/>
</dbReference>
<evidence type="ECO:0000256" key="5">
    <source>
        <dbReference type="ARBA" id="ARBA00022676"/>
    </source>
</evidence>
<dbReference type="GO" id="GO:0009011">
    <property type="term" value="F:alpha-1,4-glucan glucosyltransferase (ADP-glucose donor) activity"/>
    <property type="evidence" value="ECO:0007669"/>
    <property type="project" value="UniProtKB-UniRule"/>
</dbReference>
<dbReference type="EC" id="2.4.1.21" evidence="8"/>
<dbReference type="InterPro" id="IPR001296">
    <property type="entry name" value="Glyco_trans_1"/>
</dbReference>
<evidence type="ECO:0000313" key="12">
    <source>
        <dbReference type="Proteomes" id="UP000267524"/>
    </source>
</evidence>
<evidence type="ECO:0000256" key="1">
    <source>
        <dbReference type="ARBA" id="ARBA00001478"/>
    </source>
</evidence>
<dbReference type="Proteomes" id="UP000267524">
    <property type="component" value="Unassembled WGS sequence"/>
</dbReference>
<sequence length="476" mass="54640">MTIYHLSTECYPVAKVGGLADVVGALPKYQNKIKGINAKVVMPWYNKSFVYDHEFDTVFDGFIHQGENLLQVQILKEKTDVLGFELFMVKIPGLLDRDNPYGYQDESFQFLAFQHGILHWLSAMHIRPDILHCHDYHTGLIPFMVENCPEFKFLKGVKTIGTIHNGEYQGAMDWDMSKYIPDFDGYKWGLMDWNKTINPLASMIKCCHVLTTVSEGYLKELFINFRGLEGLVRDEFGKAYGIINGIDTEVWNPETDPMLDFNFNIDNAVEKKKKNKEKLCKEYGLKPELPLFAFIGRFATEKGADLLPDTVWRSIKQSYGGLNIIVLGSGNTYIENKLKEYDYTYTNFALDVGYKEHLSHKIYASADFLLMPSRVEPCGLNQMYSMRYGTIPIVRYTGGLRDTVHDISTGGTGLNFTHAGVDDIIHSMNRAMKIYHEKNMMEDLIHANMQFDFSWEKSAQKYVTLYNNLFTSKISI</sequence>
<dbReference type="CDD" id="cd03791">
    <property type="entry name" value="GT5_Glycogen_synthase_DULL1-like"/>
    <property type="match status" value="1"/>
</dbReference>
<dbReference type="InterPro" id="IPR011835">
    <property type="entry name" value="GS/SS"/>
</dbReference>
<evidence type="ECO:0000256" key="2">
    <source>
        <dbReference type="ARBA" id="ARBA00002764"/>
    </source>
</evidence>
<gene>
    <name evidence="8" type="primary">glgA</name>
    <name evidence="11" type="ORF">D1632_12040</name>
</gene>
<evidence type="ECO:0000256" key="8">
    <source>
        <dbReference type="HAMAP-Rule" id="MF_00484"/>
    </source>
</evidence>
<comment type="function">
    <text evidence="2 8">Synthesizes alpha-1,4-glucan chains using ADP-glucose.</text>
</comment>
<evidence type="ECO:0000256" key="7">
    <source>
        <dbReference type="ARBA" id="ARBA00023056"/>
    </source>
</evidence>
<comment type="pathway">
    <text evidence="3 8">Glycan biosynthesis; glycogen biosynthesis.</text>
</comment>
<evidence type="ECO:0000259" key="10">
    <source>
        <dbReference type="Pfam" id="PF08323"/>
    </source>
</evidence>
<comment type="caution">
    <text evidence="11">The sequence shown here is derived from an EMBL/GenBank/DDBJ whole genome shotgun (WGS) entry which is preliminary data.</text>
</comment>
<evidence type="ECO:0000259" key="9">
    <source>
        <dbReference type="Pfam" id="PF00534"/>
    </source>
</evidence>
<comment type="similarity">
    <text evidence="4 8">Belongs to the glycosyltransferase 1 family. Bacterial/plant glycogen synthase subfamily.</text>
</comment>
<organism evidence="11 12">
    <name type="scientific">Chryseobacterium nematophagum</name>
    <dbReference type="NCBI Taxonomy" id="2305228"/>
    <lineage>
        <taxon>Bacteria</taxon>
        <taxon>Pseudomonadati</taxon>
        <taxon>Bacteroidota</taxon>
        <taxon>Flavobacteriia</taxon>
        <taxon>Flavobacteriales</taxon>
        <taxon>Weeksellaceae</taxon>
        <taxon>Chryseobacterium group</taxon>
        <taxon>Chryseobacterium</taxon>
    </lineage>
</organism>
<dbReference type="AlphaFoldDB" id="A0A3M7L9Y8"/>
<keyword evidence="5 8" id="KW-0328">Glycosyltransferase</keyword>
<dbReference type="EMBL" id="QWIV01000014">
    <property type="protein sequence ID" value="RMZ58352.1"/>
    <property type="molecule type" value="Genomic_DNA"/>
</dbReference>
<dbReference type="GO" id="GO:0004373">
    <property type="term" value="F:alpha-1,4-glucan glucosyltransferase (UDP-glucose donor) activity"/>
    <property type="evidence" value="ECO:0007669"/>
    <property type="project" value="InterPro"/>
</dbReference>
<dbReference type="GO" id="GO:0005978">
    <property type="term" value="P:glycogen biosynthetic process"/>
    <property type="evidence" value="ECO:0007669"/>
    <property type="project" value="UniProtKB-UniRule"/>
</dbReference>
<evidence type="ECO:0000256" key="3">
    <source>
        <dbReference type="ARBA" id="ARBA00004964"/>
    </source>
</evidence>
<dbReference type="PANTHER" id="PTHR45825:SF11">
    <property type="entry name" value="ALPHA AMYLASE DOMAIN-CONTAINING PROTEIN"/>
    <property type="match status" value="1"/>
</dbReference>
<feature type="domain" description="Starch synthase catalytic" evidence="10">
    <location>
        <begin position="3"/>
        <end position="233"/>
    </location>
</feature>
<keyword evidence="6 8" id="KW-0808">Transferase</keyword>
<keyword evidence="7 8" id="KW-0320">Glycogen biosynthesis</keyword>
<dbReference type="SUPFAM" id="SSF53756">
    <property type="entry name" value="UDP-Glycosyltransferase/glycogen phosphorylase"/>
    <property type="match status" value="1"/>
</dbReference>
<evidence type="ECO:0000256" key="4">
    <source>
        <dbReference type="ARBA" id="ARBA00010281"/>
    </source>
</evidence>
<comment type="catalytic activity">
    <reaction evidence="1 8">
        <text>[(1-&gt;4)-alpha-D-glucosyl](n) + ADP-alpha-D-glucose = [(1-&gt;4)-alpha-D-glucosyl](n+1) + ADP + H(+)</text>
        <dbReference type="Rhea" id="RHEA:18189"/>
        <dbReference type="Rhea" id="RHEA-COMP:9584"/>
        <dbReference type="Rhea" id="RHEA-COMP:9587"/>
        <dbReference type="ChEBI" id="CHEBI:15378"/>
        <dbReference type="ChEBI" id="CHEBI:15444"/>
        <dbReference type="ChEBI" id="CHEBI:57498"/>
        <dbReference type="ChEBI" id="CHEBI:456216"/>
        <dbReference type="EC" id="2.4.1.21"/>
    </reaction>
</comment>
<dbReference type="RefSeq" id="WP_122547506.1">
    <property type="nucleotide sequence ID" value="NZ_QWIV01000014.1"/>
</dbReference>
<dbReference type="Gene3D" id="3.40.50.2000">
    <property type="entry name" value="Glycogen Phosphorylase B"/>
    <property type="match status" value="2"/>
</dbReference>